<keyword evidence="1" id="KW-0812">Transmembrane</keyword>
<dbReference type="Proteomes" id="UP001152766">
    <property type="component" value="Unassembled WGS sequence"/>
</dbReference>
<feature type="transmembrane region" description="Helical" evidence="1">
    <location>
        <begin position="135"/>
        <end position="153"/>
    </location>
</feature>
<feature type="domain" description="Transglutaminase-like" evidence="2">
    <location>
        <begin position="427"/>
        <end position="498"/>
    </location>
</feature>
<feature type="transmembrane region" description="Helical" evidence="1">
    <location>
        <begin position="112"/>
        <end position="129"/>
    </location>
</feature>
<proteinExistence type="predicted"/>
<dbReference type="InterPro" id="IPR052901">
    <property type="entry name" value="Bact_TGase-like"/>
</dbReference>
<sequence>MTALSAWWSRLPRDARDSFFLLGVIAAVLLPHAGHLPPWATALAGLMLLWRGQLAWRQRPLPSRWWLLVVVAACATLTWLSFRTLIGREAGITLLTVLMALKTLELRARRDAFVVFFLGFFLVLTQFLYSQSLLTAAWSLLALWGLLAAVVLAQMPSGLPSIAIAARRAAGTTALGLPVMVLLFVLFPRIAPLWGVPTEAIGRTGLSNQLEFGAMNEIADDDGIAMRLKFDGAPPPPDRRYFRGPVLTRFDGKTWRTPDPRGTQSWLRGRDDIAATGPLLRYEMTLEPLRISVLPLLEMSPGAVGTELALTDLSVTRGPELQWQSPRPVTERLRLPATAFASWQAGLQRNRLQLALDTELPPGRNPRTLAWAHELAAQPRFAGLAPGPRAEALAAAVLDHVRGNDYLYTLSPGRYGEQSPDVIDEFWLDRRLGFCEHFASAFVVVMRAMGVPARIVTGFQGWDAEPQDGYFVVRNANAHAWAEFWAEGRGWLRSDPTAAVAPNRVIQGLALQPQPGVIGQLNPTLWRAMRNGWEAVNNRWQQLVLNYSRSNQFDLLRKLGFEQPDWAALGQALAGVILVLALASGAWIRWSSRPHDAWSRQRARIAALLARAGASAPAHESPAAWARALRRQLGPQAEPAAQWLERLERSRYAADAAAPAWRDFVAAARMLRA</sequence>
<evidence type="ECO:0000256" key="1">
    <source>
        <dbReference type="SAM" id="Phobius"/>
    </source>
</evidence>
<dbReference type="Pfam" id="PF01841">
    <property type="entry name" value="Transglut_core"/>
    <property type="match status" value="1"/>
</dbReference>
<evidence type="ECO:0000259" key="2">
    <source>
        <dbReference type="SMART" id="SM00460"/>
    </source>
</evidence>
<evidence type="ECO:0000313" key="4">
    <source>
        <dbReference type="Proteomes" id="UP001152766"/>
    </source>
</evidence>
<dbReference type="SMART" id="SM00460">
    <property type="entry name" value="TGc"/>
    <property type="match status" value="1"/>
</dbReference>
<dbReference type="PANTHER" id="PTHR42736">
    <property type="entry name" value="PROTEIN-GLUTAMINE GAMMA-GLUTAMYLTRANSFERASE"/>
    <property type="match status" value="1"/>
</dbReference>
<name>A0A9X4LDK8_9BURK</name>
<dbReference type="Pfam" id="PF11992">
    <property type="entry name" value="TgpA_N"/>
    <property type="match status" value="1"/>
</dbReference>
<accession>A0A9X4LDK8</accession>
<dbReference type="AlphaFoldDB" id="A0A9X4LDK8"/>
<dbReference type="Gene3D" id="3.10.620.30">
    <property type="match status" value="1"/>
</dbReference>
<keyword evidence="1" id="KW-0472">Membrane</keyword>
<dbReference type="SUPFAM" id="SSF54001">
    <property type="entry name" value="Cysteine proteinases"/>
    <property type="match status" value="1"/>
</dbReference>
<dbReference type="InterPro" id="IPR002931">
    <property type="entry name" value="Transglutaminase-like"/>
</dbReference>
<feature type="transmembrane region" description="Helical" evidence="1">
    <location>
        <begin position="566"/>
        <end position="590"/>
    </location>
</feature>
<feature type="transmembrane region" description="Helical" evidence="1">
    <location>
        <begin position="66"/>
        <end position="86"/>
    </location>
</feature>
<organism evidence="3 4">
    <name type="scientific">Pelomonas aquatica</name>
    <dbReference type="NCBI Taxonomy" id="431058"/>
    <lineage>
        <taxon>Bacteria</taxon>
        <taxon>Pseudomonadati</taxon>
        <taxon>Pseudomonadota</taxon>
        <taxon>Betaproteobacteria</taxon>
        <taxon>Burkholderiales</taxon>
        <taxon>Sphaerotilaceae</taxon>
        <taxon>Roseateles</taxon>
    </lineage>
</organism>
<reference evidence="3" key="1">
    <citation type="submission" date="2019-02" db="EMBL/GenBank/DDBJ databases">
        <title>Draft genome of the type strain Pelomonas aquatica CCUG 52575T.</title>
        <authorList>
            <person name="Gomila M."/>
            <person name="Lalucat J."/>
        </authorList>
    </citation>
    <scope>NUCLEOTIDE SEQUENCE</scope>
    <source>
        <strain evidence="3">CCUG 52575</strain>
    </source>
</reference>
<keyword evidence="4" id="KW-1185">Reference proteome</keyword>
<evidence type="ECO:0000313" key="3">
    <source>
        <dbReference type="EMBL" id="MDG0861094.1"/>
    </source>
</evidence>
<dbReference type="EMBL" id="SGUG01000002">
    <property type="protein sequence ID" value="MDG0861094.1"/>
    <property type="molecule type" value="Genomic_DNA"/>
</dbReference>
<protein>
    <submittedName>
        <fullName evidence="3">DUF3488 domain-containing protein</fullName>
    </submittedName>
</protein>
<dbReference type="InterPro" id="IPR038765">
    <property type="entry name" value="Papain-like_cys_pep_sf"/>
</dbReference>
<comment type="caution">
    <text evidence="3">The sequence shown here is derived from an EMBL/GenBank/DDBJ whole genome shotgun (WGS) entry which is preliminary data.</text>
</comment>
<feature type="transmembrane region" description="Helical" evidence="1">
    <location>
        <begin position="165"/>
        <end position="187"/>
    </location>
</feature>
<dbReference type="InterPro" id="IPR021878">
    <property type="entry name" value="TgpA_N"/>
</dbReference>
<gene>
    <name evidence="3" type="ORF">EXJ73_01220</name>
</gene>
<dbReference type="RefSeq" id="WP_268148141.1">
    <property type="nucleotide sequence ID" value="NZ_JAPPUW010000004.1"/>
</dbReference>
<dbReference type="PANTHER" id="PTHR42736:SF1">
    <property type="entry name" value="PROTEIN-GLUTAMINE GAMMA-GLUTAMYLTRANSFERASE"/>
    <property type="match status" value="1"/>
</dbReference>
<keyword evidence="1" id="KW-1133">Transmembrane helix</keyword>